<evidence type="ECO:0000313" key="3">
    <source>
        <dbReference type="WBParaSite" id="Gr19_v10_g6135.t1"/>
    </source>
</evidence>
<feature type="region of interest" description="Disordered" evidence="1">
    <location>
        <begin position="885"/>
        <end position="905"/>
    </location>
</feature>
<proteinExistence type="predicted"/>
<feature type="region of interest" description="Disordered" evidence="1">
    <location>
        <begin position="262"/>
        <end position="282"/>
    </location>
</feature>
<reference evidence="3" key="1">
    <citation type="submission" date="2022-11" db="UniProtKB">
        <authorList>
            <consortium name="WormBaseParasite"/>
        </authorList>
    </citation>
    <scope>IDENTIFICATION</scope>
</reference>
<dbReference type="PANTHER" id="PTHR22954">
    <property type="entry name" value="RETROVIRAL PROTEASE-RELATED"/>
    <property type="match status" value="1"/>
</dbReference>
<dbReference type="WBParaSite" id="Gr19_v10_g6135.t1">
    <property type="protein sequence ID" value="Gr19_v10_g6135.t1"/>
    <property type="gene ID" value="Gr19_v10_g6135"/>
</dbReference>
<dbReference type="AlphaFoldDB" id="A0A914I1Z8"/>
<protein>
    <submittedName>
        <fullName evidence="3">Uncharacterized protein</fullName>
    </submittedName>
</protein>
<dbReference type="Proteomes" id="UP000887572">
    <property type="component" value="Unplaced"/>
</dbReference>
<dbReference type="InterPro" id="IPR005312">
    <property type="entry name" value="DUF1759"/>
</dbReference>
<accession>A0A914I1Z8</accession>
<name>A0A914I1Z8_GLORO</name>
<evidence type="ECO:0000313" key="2">
    <source>
        <dbReference type="Proteomes" id="UP000887572"/>
    </source>
</evidence>
<keyword evidence="2" id="KW-1185">Reference proteome</keyword>
<dbReference type="Pfam" id="PF03564">
    <property type="entry name" value="DUF1759"/>
    <property type="match status" value="1"/>
</dbReference>
<organism evidence="2 3">
    <name type="scientific">Globodera rostochiensis</name>
    <name type="common">Golden nematode worm</name>
    <name type="synonym">Heterodera rostochiensis</name>
    <dbReference type="NCBI Taxonomy" id="31243"/>
    <lineage>
        <taxon>Eukaryota</taxon>
        <taxon>Metazoa</taxon>
        <taxon>Ecdysozoa</taxon>
        <taxon>Nematoda</taxon>
        <taxon>Chromadorea</taxon>
        <taxon>Rhabditida</taxon>
        <taxon>Tylenchina</taxon>
        <taxon>Tylenchomorpha</taxon>
        <taxon>Tylenchoidea</taxon>
        <taxon>Heteroderidae</taxon>
        <taxon>Heteroderinae</taxon>
        <taxon>Globodera</taxon>
    </lineage>
</organism>
<feature type="compositionally biased region" description="Polar residues" evidence="1">
    <location>
        <begin position="271"/>
        <end position="280"/>
    </location>
</feature>
<feature type="region of interest" description="Disordered" evidence="1">
    <location>
        <begin position="467"/>
        <end position="605"/>
    </location>
</feature>
<feature type="compositionally biased region" description="Polar residues" evidence="1">
    <location>
        <begin position="594"/>
        <end position="605"/>
    </location>
</feature>
<evidence type="ECO:0000256" key="1">
    <source>
        <dbReference type="SAM" id="MobiDB-lite"/>
    </source>
</evidence>
<sequence>MDGSAKERDERVDTLTNDISFEVSEASTKIPQVATAWHGTNCASANSRPAALNNEQRANNVAKKAEARTCGLSTNCESLPNFARYTSGPLRQLVSVPKPAQLKASGSWCQYTTKTGTTLTCPVQRAATTSDKAAGPVQRRISAALKTLGKARSATELDIQPDTARPAWEIALQLESQVDRIGKEVRTMEECLDEMREASTAWSELMRLLSSKEREEEETDYVAFYKKERIAERYEEATTKLRDLRDLETRISLNAKLCRSKVDRDARAEQTTHPQGTTGVPPQMAPMPSFTAPFYQFQPIQLEKFVGNKRKWPEFYESYKSAIGSHPSIGKTEKFNLLRNMLGGEARDLVAGFRLEDNNYDVALQLLKDTYGAPEEHMRALHFELANLKACKSLRDTKDFLLQLKRLTRELNNAAFLRTILNKKGEDPAHWTTTKFRDVLNEAVRRETQIQEVMGEYGHQPSQLTQFGRSGRSAIHAQPQRARLNFRGPNQIPTQREHTFSASGRERNHTPAQRDRTVASVDETPRRIGTKPPPIKPRSSVRRATQQRNGTPFQTPFNQQSSGSPRKPPSPCSSNNGTIGPRRTSKFPQWHWIKSSTRSNVQRSPKQRYSLTAHDYNVNNPQPIATGSQHAGYRVYRSRKPPIVRHETGGREIGAFQRFIFNLNALQFLINNLPIIKLSDLDGMQLQQKKLYPQHEERQPDIMLGMDVWHELQVQPIERLLAVAARWTGHFDYSSPRGQGVLIASPYGVSYCLKGQSLILLIPFAHPSLGCSPGLKGPRLLRFLRMIILASKDKNYIPAAGRELADAQFVPCQAVATCGILVLGVGDRSNKKNAVLFETLKLGNKKGVWRWHWGKMGTLKTEEEGPKVWEEALGARDKCELGREFPKGRKLEGPGPQAVRGEQQGGAEQMFEGEMQLNCSIGGDKMSEEN</sequence>
<feature type="compositionally biased region" description="Basic and acidic residues" evidence="1">
    <location>
        <begin position="495"/>
        <end position="517"/>
    </location>
</feature>
<dbReference type="PANTHER" id="PTHR22954:SF3">
    <property type="entry name" value="PROTEIN CBG08539"/>
    <property type="match status" value="1"/>
</dbReference>
<feature type="compositionally biased region" description="Polar residues" evidence="1">
    <location>
        <begin position="542"/>
        <end position="564"/>
    </location>
</feature>